<proteinExistence type="predicted"/>
<protein>
    <recommendedName>
        <fullName evidence="4">DUF3108 domain-containing protein</fullName>
    </recommendedName>
</protein>
<accession>A0AA37WZK2</accession>
<dbReference type="EMBL" id="BSPP01000004">
    <property type="protein sequence ID" value="GLS85774.1"/>
    <property type="molecule type" value="Genomic_DNA"/>
</dbReference>
<keyword evidence="3" id="KW-1185">Reference proteome</keyword>
<dbReference type="AlphaFoldDB" id="A0AA37WZK2"/>
<reference evidence="2 3" key="1">
    <citation type="journal article" date="2014" name="Int. J. Syst. Evol. Microbiol.">
        <title>Complete genome sequence of Corynebacterium casei LMG S-19264T (=DSM 44701T), isolated from a smear-ripened cheese.</title>
        <authorList>
            <consortium name="US DOE Joint Genome Institute (JGI-PGF)"/>
            <person name="Walter F."/>
            <person name="Albersmeier A."/>
            <person name="Kalinowski J."/>
            <person name="Ruckert C."/>
        </authorList>
    </citation>
    <scope>NUCLEOTIDE SEQUENCE [LARGE SCALE GENOMIC DNA]</scope>
    <source>
        <strain evidence="2 3">NBRC 111766</strain>
    </source>
</reference>
<dbReference type="RefSeq" id="WP_284323996.1">
    <property type="nucleotide sequence ID" value="NZ_BSPP01000004.1"/>
</dbReference>
<evidence type="ECO:0000313" key="3">
    <source>
        <dbReference type="Proteomes" id="UP001157355"/>
    </source>
</evidence>
<evidence type="ECO:0000256" key="1">
    <source>
        <dbReference type="SAM" id="SignalP"/>
    </source>
</evidence>
<evidence type="ECO:0000313" key="2">
    <source>
        <dbReference type="EMBL" id="GLS85774.1"/>
    </source>
</evidence>
<dbReference type="Proteomes" id="UP001157355">
    <property type="component" value="Unassembled WGS sequence"/>
</dbReference>
<comment type="caution">
    <text evidence="2">The sequence shown here is derived from an EMBL/GenBank/DDBJ whole genome shotgun (WGS) entry which is preliminary data.</text>
</comment>
<evidence type="ECO:0008006" key="4">
    <source>
        <dbReference type="Google" id="ProtNLM"/>
    </source>
</evidence>
<organism evidence="2 3">
    <name type="scientific">Cypionkella aquatica</name>
    <dbReference type="NCBI Taxonomy" id="1756042"/>
    <lineage>
        <taxon>Bacteria</taxon>
        <taxon>Pseudomonadati</taxon>
        <taxon>Pseudomonadota</taxon>
        <taxon>Alphaproteobacteria</taxon>
        <taxon>Rhodobacterales</taxon>
        <taxon>Paracoccaceae</taxon>
        <taxon>Cypionkella</taxon>
    </lineage>
</organism>
<feature type="chain" id="PRO_5041288435" description="DUF3108 domain-containing protein" evidence="1">
    <location>
        <begin position="19"/>
        <end position="213"/>
    </location>
</feature>
<name>A0AA37WZK2_9RHOB</name>
<feature type="signal peptide" evidence="1">
    <location>
        <begin position="1"/>
        <end position="18"/>
    </location>
</feature>
<gene>
    <name evidence="2" type="ORF">GCM10010873_07480</name>
</gene>
<keyword evidence="1" id="KW-0732">Signal</keyword>
<sequence>MKHLALCALLLTALPAAAECVTPANLAKGVSFTRDDGRQGLIRSEDKRFAIDYAVNSNTAWADKRQSWLGIYDAEWTWVPTDTYQAEGGPGGTYSYRFATKPPMPAAGTTWDTTVTERGAQAVRFKLGPVAISQRDRTSYTVNYRFMAETAAKISGCTYRVMPIEAIFKNQTTDLTRRWIYFPDLGFGLETQVTDRKGATSRALGLTSLTPKG</sequence>